<dbReference type="Pfam" id="PF03795">
    <property type="entry name" value="YCII"/>
    <property type="match status" value="1"/>
</dbReference>
<keyword evidence="4" id="KW-1185">Reference proteome</keyword>
<dbReference type="InterPro" id="IPR005545">
    <property type="entry name" value="YCII"/>
</dbReference>
<dbReference type="Proteomes" id="UP000704762">
    <property type="component" value="Unassembled WGS sequence"/>
</dbReference>
<dbReference type="RefSeq" id="WP_204917628.1">
    <property type="nucleotide sequence ID" value="NZ_BAAAQP010000002.1"/>
</dbReference>
<dbReference type="InterPro" id="IPR011008">
    <property type="entry name" value="Dimeric_a/b-barrel"/>
</dbReference>
<dbReference type="PANTHER" id="PTHR35174">
    <property type="entry name" value="BLL7171 PROTEIN-RELATED"/>
    <property type="match status" value="1"/>
</dbReference>
<proteinExistence type="inferred from homology"/>
<dbReference type="SUPFAM" id="SSF54909">
    <property type="entry name" value="Dimeric alpha+beta barrel"/>
    <property type="match status" value="1"/>
</dbReference>
<evidence type="ECO:0000259" key="2">
    <source>
        <dbReference type="Pfam" id="PF03795"/>
    </source>
</evidence>
<accession>A0ABS2RLP0</accession>
<evidence type="ECO:0000313" key="4">
    <source>
        <dbReference type="Proteomes" id="UP000704762"/>
    </source>
</evidence>
<name>A0ABS2RLP0_9ACTN</name>
<gene>
    <name evidence="3" type="ORF">JOE57_002017</name>
</gene>
<dbReference type="PANTHER" id="PTHR35174:SF3">
    <property type="entry name" value="BLL7171 PROTEIN"/>
    <property type="match status" value="1"/>
</dbReference>
<protein>
    <recommendedName>
        <fullName evidence="2">YCII-related domain-containing protein</fullName>
    </recommendedName>
</protein>
<feature type="domain" description="YCII-related" evidence="2">
    <location>
        <begin position="1"/>
        <end position="105"/>
    </location>
</feature>
<evidence type="ECO:0000313" key="3">
    <source>
        <dbReference type="EMBL" id="MBM7799096.1"/>
    </source>
</evidence>
<sequence>MKYMLLLCAEPEVAEQHLEEGCGSWTEDMRRRRILESSTGLRPPSDATTVRARDHQVLLGDGPFAETKEQIGGVCVIDCADLDEAIAVASQHPVARYGTIEIRPLYTP</sequence>
<evidence type="ECO:0000256" key="1">
    <source>
        <dbReference type="ARBA" id="ARBA00007689"/>
    </source>
</evidence>
<comment type="caution">
    <text evidence="3">The sequence shown here is derived from an EMBL/GenBank/DDBJ whole genome shotgun (WGS) entry which is preliminary data.</text>
</comment>
<reference evidence="3 4" key="1">
    <citation type="submission" date="2021-01" db="EMBL/GenBank/DDBJ databases">
        <title>Sequencing the genomes of 1000 actinobacteria strains.</title>
        <authorList>
            <person name="Klenk H.-P."/>
        </authorList>
    </citation>
    <scope>NUCLEOTIDE SEQUENCE [LARGE SCALE GENOMIC DNA]</scope>
    <source>
        <strain evidence="3 4">DSM 18662</strain>
    </source>
</reference>
<dbReference type="EMBL" id="JAFBCF010000001">
    <property type="protein sequence ID" value="MBM7799096.1"/>
    <property type="molecule type" value="Genomic_DNA"/>
</dbReference>
<organism evidence="3 4">
    <name type="scientific">Microlunatus panaciterrae</name>
    <dbReference type="NCBI Taxonomy" id="400768"/>
    <lineage>
        <taxon>Bacteria</taxon>
        <taxon>Bacillati</taxon>
        <taxon>Actinomycetota</taxon>
        <taxon>Actinomycetes</taxon>
        <taxon>Propionibacteriales</taxon>
        <taxon>Propionibacteriaceae</taxon>
        <taxon>Microlunatus</taxon>
    </lineage>
</organism>
<comment type="similarity">
    <text evidence="1">Belongs to the YciI family.</text>
</comment>
<dbReference type="Gene3D" id="3.30.70.1060">
    <property type="entry name" value="Dimeric alpha+beta barrel"/>
    <property type="match status" value="1"/>
</dbReference>